<dbReference type="InterPro" id="IPR012334">
    <property type="entry name" value="Pectin_lyas_fold"/>
</dbReference>
<dbReference type="PANTHER" id="PTHR40088:SF1">
    <property type="entry name" value="PECTATE LYASE PEL9"/>
    <property type="match status" value="1"/>
</dbReference>
<evidence type="ECO:0000256" key="5">
    <source>
        <dbReference type="ARBA" id="ARBA00022729"/>
    </source>
</evidence>
<evidence type="ECO:0000256" key="9">
    <source>
        <dbReference type="SAM" id="SignalP"/>
    </source>
</evidence>
<evidence type="ECO:0000256" key="6">
    <source>
        <dbReference type="ARBA" id="ARBA00022837"/>
    </source>
</evidence>
<dbReference type="EMBL" id="LKHS01000001">
    <property type="protein sequence ID" value="KQH87898.1"/>
    <property type="molecule type" value="Genomic_DNA"/>
</dbReference>
<evidence type="ECO:0000256" key="4">
    <source>
        <dbReference type="ARBA" id="ARBA00022723"/>
    </source>
</evidence>
<evidence type="ECO:0000259" key="11">
    <source>
        <dbReference type="Pfam" id="PF25849"/>
    </source>
</evidence>
<evidence type="ECO:0000259" key="10">
    <source>
        <dbReference type="Pfam" id="PF22842"/>
    </source>
</evidence>
<keyword evidence="6" id="KW-0106">Calcium</keyword>
<feature type="domain" description="Pectate disaccharide-lyase-like central Ig-like" evidence="12">
    <location>
        <begin position="301"/>
        <end position="383"/>
    </location>
</feature>
<keyword evidence="3" id="KW-0964">Secreted</keyword>
<feature type="domain" description="Pel9A-like right handed beta-helix region" evidence="10">
    <location>
        <begin position="476"/>
        <end position="658"/>
    </location>
</feature>
<comment type="cofactor">
    <cofactor evidence="1">
        <name>Ca(2+)</name>
        <dbReference type="ChEBI" id="CHEBI:29108"/>
    </cofactor>
</comment>
<dbReference type="SUPFAM" id="SSF51126">
    <property type="entry name" value="Pectin lyase-like"/>
    <property type="match status" value="1"/>
</dbReference>
<dbReference type="Proteomes" id="UP000051221">
    <property type="component" value="Unassembled WGS sequence"/>
</dbReference>
<sequence>MKKTPIALCIASALALSACSTTSVSPVSNLDGSQAVWQAITFGQSTDLNFGSTILPEKVGLNHVVANGQEVQPGPVASQFTIESRGGKIANSHEGGTFYYTELPTDVNFTLSANVTIDQLGPETGSTPNRQEGAGLMVRDILGEARLDPQPQGLEEFPAASNMVMNLVRANKKEHNGLANINASYREGIYQPWGTAGNRMTHNEFIKGVQFGPGKTYHMTLTRTDDGYVVSYDDGTVKQTQEVRGANANIVQMQDGKHQYVGFFASRNAKMTVTDVALTLSNANTVDAPRYQARLDNPVLQQASADQSAIDNYTVQARANYSGTFSVTQNGQLLADKQAVSAGEMFGFPTTLTQASTQFNVTFTPIEGPDLQPLSYQQSVEKVAVNNPMEIRVNPNGTDGRMTLDAAVKLLPPGGTIVLEGGDYAGLTLPVSASGTPEAMKTLKTAGDQVRFVGDYLHQANYWNVSNIEVFGARTIVHGSHNHFSHMVTHGAPDTGFQISSPEKIGRALWASHNTVTDSESFNNMDKSQINADGFAAKMRIGDGNTFIRCASHHNIDDGWDLFNKVEDGANGVVTILDSVAYMNGQTMDVEAKGGTRGNGFKLGGEGLPVAHIVKNSLAYHNNMDGFTDNFNPGALTLENNVAIDNVRFNYLFRKSPYEKAGKQGTFTNNQSYRFHVTSQYSDVVNGETLKNNRFIRDGITVDDQGKAVDLSPLAELKAAALLTETESHPGHQQVEQIRNILNMD</sequence>
<dbReference type="PANTHER" id="PTHR40088">
    <property type="entry name" value="PECTATE LYASE (EUROFUNG)"/>
    <property type="match status" value="1"/>
</dbReference>
<evidence type="ECO:0000313" key="14">
    <source>
        <dbReference type="Proteomes" id="UP000051221"/>
    </source>
</evidence>
<evidence type="ECO:0000259" key="12">
    <source>
        <dbReference type="Pfam" id="PF25850"/>
    </source>
</evidence>
<dbReference type="InterPro" id="IPR058863">
    <property type="entry name" value="PelX-like_Ig"/>
</dbReference>
<keyword evidence="7 13" id="KW-0456">Lyase</keyword>
<dbReference type="Gene3D" id="2.160.20.10">
    <property type="entry name" value="Single-stranded right-handed beta-helix, Pectin lyase-like"/>
    <property type="match status" value="1"/>
</dbReference>
<dbReference type="InterPro" id="IPR058953">
    <property type="entry name" value="PelX-like_N"/>
</dbReference>
<dbReference type="GO" id="GO:0005576">
    <property type="term" value="C:extracellular region"/>
    <property type="evidence" value="ECO:0007669"/>
    <property type="project" value="UniProtKB-SubCell"/>
</dbReference>
<organism evidence="13 14">
    <name type="scientific">Vibrio furnissii</name>
    <dbReference type="NCBI Taxonomy" id="29494"/>
    <lineage>
        <taxon>Bacteria</taxon>
        <taxon>Pseudomonadati</taxon>
        <taxon>Pseudomonadota</taxon>
        <taxon>Gammaproteobacteria</taxon>
        <taxon>Vibrionales</taxon>
        <taxon>Vibrionaceae</taxon>
        <taxon>Vibrio</taxon>
    </lineage>
</organism>
<comment type="caution">
    <text evidence="13">The sequence shown here is derived from an EMBL/GenBank/DDBJ whole genome shotgun (WGS) entry which is preliminary data.</text>
</comment>
<comment type="subcellular location">
    <subcellularLocation>
        <location evidence="2">Secreted</location>
    </subcellularLocation>
</comment>
<dbReference type="PROSITE" id="PS51257">
    <property type="entry name" value="PROKAR_LIPOPROTEIN"/>
    <property type="match status" value="1"/>
</dbReference>
<dbReference type="InParanoid" id="A0A0Q2MJR0"/>
<dbReference type="AlphaFoldDB" id="A0A0Q2MJR0"/>
<dbReference type="InterPro" id="IPR011050">
    <property type="entry name" value="Pectin_lyase_fold/virulence"/>
</dbReference>
<accession>A0A0Q2MJR0</accession>
<comment type="similarity">
    <text evidence="8">Belongs to the polysaccharide lyase 9 family.</text>
</comment>
<dbReference type="GO" id="GO:0016837">
    <property type="term" value="F:carbon-oxygen lyase activity, acting on polysaccharides"/>
    <property type="evidence" value="ECO:0007669"/>
    <property type="project" value="TreeGrafter"/>
</dbReference>
<reference evidence="13 14" key="1">
    <citation type="submission" date="2015-08" db="EMBL/GenBank/DDBJ databases">
        <title>Antibacterial properties of a collection of Vibrionaceae strains.</title>
        <authorList>
            <person name="Giubergia S."/>
        </authorList>
    </citation>
    <scope>NUCLEOTIDE SEQUENCE [LARGE SCALE GENOMIC DNA]</scope>
    <source>
        <strain evidence="13 14">S0821</strain>
    </source>
</reference>
<evidence type="ECO:0000256" key="7">
    <source>
        <dbReference type="ARBA" id="ARBA00023239"/>
    </source>
</evidence>
<feature type="chain" id="PRO_5006194579" evidence="9">
    <location>
        <begin position="19"/>
        <end position="745"/>
    </location>
</feature>
<protein>
    <submittedName>
        <fullName evidence="13">Exopolygalacturonate lyase</fullName>
    </submittedName>
</protein>
<dbReference type="InterPro" id="IPR053868">
    <property type="entry name" value="Pel9A-like_beta_helix"/>
</dbReference>
<dbReference type="Pfam" id="PF22842">
    <property type="entry name" value="Pel9A-like_beta_helix"/>
    <property type="match status" value="1"/>
</dbReference>
<dbReference type="Pfam" id="PF25850">
    <property type="entry name" value="PelX_Ig"/>
    <property type="match status" value="1"/>
</dbReference>
<gene>
    <name evidence="13" type="ORF">AMR76_01000</name>
</gene>
<keyword evidence="4" id="KW-0479">Metal-binding</keyword>
<keyword evidence="14" id="KW-1185">Reference proteome</keyword>
<evidence type="ECO:0000256" key="1">
    <source>
        <dbReference type="ARBA" id="ARBA00001913"/>
    </source>
</evidence>
<dbReference type="Pfam" id="PF25849">
    <property type="entry name" value="PelX_N"/>
    <property type="match status" value="1"/>
</dbReference>
<evidence type="ECO:0000256" key="2">
    <source>
        <dbReference type="ARBA" id="ARBA00004613"/>
    </source>
</evidence>
<name>A0A0Q2MJR0_VIBFU</name>
<dbReference type="RefSeq" id="WP_055464992.1">
    <property type="nucleotide sequence ID" value="NZ_LKHS01000001.1"/>
</dbReference>
<dbReference type="InterPro" id="IPR052052">
    <property type="entry name" value="Polysaccharide_Lyase_9"/>
</dbReference>
<evidence type="ECO:0000256" key="3">
    <source>
        <dbReference type="ARBA" id="ARBA00022525"/>
    </source>
</evidence>
<evidence type="ECO:0000256" key="8">
    <source>
        <dbReference type="ARBA" id="ARBA00038263"/>
    </source>
</evidence>
<proteinExistence type="inferred from homology"/>
<keyword evidence="5 9" id="KW-0732">Signal</keyword>
<dbReference type="GO" id="GO:0046872">
    <property type="term" value="F:metal ion binding"/>
    <property type="evidence" value="ECO:0007669"/>
    <property type="project" value="UniProtKB-KW"/>
</dbReference>
<feature type="signal peptide" evidence="9">
    <location>
        <begin position="1"/>
        <end position="18"/>
    </location>
</feature>
<evidence type="ECO:0000313" key="13">
    <source>
        <dbReference type="EMBL" id="KQH87898.1"/>
    </source>
</evidence>
<feature type="domain" description="Pectate disaccharide-lyase-like N-terminal" evidence="11">
    <location>
        <begin position="38"/>
        <end position="283"/>
    </location>
</feature>